<name>A0A8T0I694_CERPU</name>
<protein>
    <submittedName>
        <fullName evidence="1">Uncharacterized protein</fullName>
    </submittedName>
</protein>
<dbReference type="Proteomes" id="UP000822688">
    <property type="component" value="Chromosome 4"/>
</dbReference>
<comment type="caution">
    <text evidence="1">The sequence shown here is derived from an EMBL/GenBank/DDBJ whole genome shotgun (WGS) entry which is preliminary data.</text>
</comment>
<accession>A0A8T0I694</accession>
<sequence length="74" mass="8004">MQDELVIATGPYSFQGIYAVGASFDVTAFIPLPSSLEPIQLHRHPEYASFVICLVASFLVTHGRACLRGAPLRG</sequence>
<keyword evidence="2" id="KW-1185">Reference proteome</keyword>
<proteinExistence type="predicted"/>
<evidence type="ECO:0000313" key="1">
    <source>
        <dbReference type="EMBL" id="KAG0578994.1"/>
    </source>
</evidence>
<dbReference type="EMBL" id="CM026424">
    <property type="protein sequence ID" value="KAG0578994.1"/>
    <property type="molecule type" value="Genomic_DNA"/>
</dbReference>
<gene>
    <name evidence="1" type="ORF">KC19_4G064800</name>
</gene>
<reference evidence="1" key="1">
    <citation type="submission" date="2020-06" db="EMBL/GenBank/DDBJ databases">
        <title>WGS assembly of Ceratodon purpureus strain R40.</title>
        <authorList>
            <person name="Carey S.B."/>
            <person name="Jenkins J."/>
            <person name="Shu S."/>
            <person name="Lovell J.T."/>
            <person name="Sreedasyam A."/>
            <person name="Maumus F."/>
            <person name="Tiley G.P."/>
            <person name="Fernandez-Pozo N."/>
            <person name="Barry K."/>
            <person name="Chen C."/>
            <person name="Wang M."/>
            <person name="Lipzen A."/>
            <person name="Daum C."/>
            <person name="Saski C.A."/>
            <person name="Payton A.C."/>
            <person name="Mcbreen J.C."/>
            <person name="Conrad R.E."/>
            <person name="Kollar L.M."/>
            <person name="Olsson S."/>
            <person name="Huttunen S."/>
            <person name="Landis J.B."/>
            <person name="Wickett N.J."/>
            <person name="Johnson M.G."/>
            <person name="Rensing S.A."/>
            <person name="Grimwood J."/>
            <person name="Schmutz J."/>
            <person name="Mcdaniel S.F."/>
        </authorList>
    </citation>
    <scope>NUCLEOTIDE SEQUENCE</scope>
    <source>
        <strain evidence="1">R40</strain>
    </source>
</reference>
<evidence type="ECO:0000313" key="2">
    <source>
        <dbReference type="Proteomes" id="UP000822688"/>
    </source>
</evidence>
<organism evidence="1 2">
    <name type="scientific">Ceratodon purpureus</name>
    <name type="common">Fire moss</name>
    <name type="synonym">Dicranum purpureum</name>
    <dbReference type="NCBI Taxonomy" id="3225"/>
    <lineage>
        <taxon>Eukaryota</taxon>
        <taxon>Viridiplantae</taxon>
        <taxon>Streptophyta</taxon>
        <taxon>Embryophyta</taxon>
        <taxon>Bryophyta</taxon>
        <taxon>Bryophytina</taxon>
        <taxon>Bryopsida</taxon>
        <taxon>Dicranidae</taxon>
        <taxon>Pseudoditrichales</taxon>
        <taxon>Ditrichaceae</taxon>
        <taxon>Ceratodon</taxon>
    </lineage>
</organism>
<dbReference type="AlphaFoldDB" id="A0A8T0I694"/>